<gene>
    <name evidence="1" type="ORF">RBSWK_02890</name>
</gene>
<sequence>MLREPHSTIEAALSVGIRWNRRKVLVPRGTFDFRVDPGKRDAFHALIRASDRSYESRISSSFAAEMNVTCDEVSLIEILGSGVEQCIRCGGKLDLNTVQGRDDFILRYRGQFHGGSVVTRLVGQDIF</sequence>
<dbReference type="AlphaFoldDB" id="L7CFN7"/>
<dbReference type="PATRIC" id="fig|993516.3.peg.3073"/>
<organism evidence="1 2">
    <name type="scientific">Rhodopirellula baltica SWK14</name>
    <dbReference type="NCBI Taxonomy" id="993516"/>
    <lineage>
        <taxon>Bacteria</taxon>
        <taxon>Pseudomonadati</taxon>
        <taxon>Planctomycetota</taxon>
        <taxon>Planctomycetia</taxon>
        <taxon>Pirellulales</taxon>
        <taxon>Pirellulaceae</taxon>
        <taxon>Rhodopirellula</taxon>
    </lineage>
</organism>
<evidence type="ECO:0000313" key="1">
    <source>
        <dbReference type="EMBL" id="ELP33044.1"/>
    </source>
</evidence>
<dbReference type="Proteomes" id="UP000010959">
    <property type="component" value="Unassembled WGS sequence"/>
</dbReference>
<evidence type="ECO:0000313" key="2">
    <source>
        <dbReference type="Proteomes" id="UP000010959"/>
    </source>
</evidence>
<dbReference type="EMBL" id="AMWG01000075">
    <property type="protein sequence ID" value="ELP33044.1"/>
    <property type="molecule type" value="Genomic_DNA"/>
</dbReference>
<name>L7CFN7_RHOBT</name>
<comment type="caution">
    <text evidence="1">The sequence shown here is derived from an EMBL/GenBank/DDBJ whole genome shotgun (WGS) entry which is preliminary data.</text>
</comment>
<reference evidence="1 2" key="1">
    <citation type="journal article" date="2013" name="Mar. Genomics">
        <title>Expression of sulfatases in Rhodopirellula baltica and the diversity of sulfatases in the genus Rhodopirellula.</title>
        <authorList>
            <person name="Wegner C.E."/>
            <person name="Richter-Heitmann T."/>
            <person name="Klindworth A."/>
            <person name="Klockow C."/>
            <person name="Richter M."/>
            <person name="Achstetter T."/>
            <person name="Glockner F.O."/>
            <person name="Harder J."/>
        </authorList>
    </citation>
    <scope>NUCLEOTIDE SEQUENCE [LARGE SCALE GENOMIC DNA]</scope>
    <source>
        <strain evidence="1 2">SWK14</strain>
    </source>
</reference>
<accession>L7CFN7</accession>
<proteinExistence type="predicted"/>
<protein>
    <submittedName>
        <fullName evidence="1">Uncharacterized protein</fullName>
    </submittedName>
</protein>